<keyword evidence="4" id="KW-1185">Reference proteome</keyword>
<proteinExistence type="predicted"/>
<feature type="coiled-coil region" evidence="1">
    <location>
        <begin position="1248"/>
        <end position="1275"/>
    </location>
</feature>
<evidence type="ECO:0000313" key="4">
    <source>
        <dbReference type="Proteomes" id="UP000292307"/>
    </source>
</evidence>
<name>A0ABX5RXM2_9BURK</name>
<feature type="region of interest" description="Disordered" evidence="2">
    <location>
        <begin position="746"/>
        <end position="769"/>
    </location>
</feature>
<sequence>MAETRVIITAVARQAIEEFERLRASASGSLQNVGMSGAQLSEALTGIGQRVVGVVATVVTLDAALGAMNNAINDLAALDDLAQKTGSSVETLSRLQQVAQTFGQDFAGVDSAVTKLAKGMAAADEDSSKVHKALKTLGISAKDAAGNMRDPAEVFIDISKNLQDYEDGAAKAALVNDALGKSGADLMPFLNDTAGSIERFTGVTQDAVDQAARFQDQTGELRAKLLSLATEITVAALPAVNDLLGAFIDTGKSADDLAGNDVTQWADDLGVGLARVADVAALSWRLMKAISGSFQAVWADVKLANTVLANANPIAAIEAWANGKSPNEAMMKGLAERNAVVEESNRSLAALWEVPANQFEQAFLKRVADRAAAKPDAPAPKKRPLTYQSSGAGEGSADVASARSDYESLNKSVADRLALLQAEIDAGRELSDSEKEIAKIQQGRLNGTVNLTEAEAAGLVTQLQQLDTMQKVVDGTREAAKQTKQAAEESTKKVKAAVEEAAANERLAATFGLSKGEIEELEVARLEEQRAQQDASKLTEKQIEDLDALIAAKKRNAEALSAVEGLESSKKALDDLNAFLDPAKAQTFGESLREAFGSAGEAISKVTGILDGYGKRQAEIDKQRKNALEALNSKQLDQMGYQKAVAELNDRETKNQLAGYGDMAGAAAGFFGEQSKGYQTLMAVSKVFHAAELAQTMAELVPKGIAAVLNQGTGDPYSAFARMAAMAAIVAGLGVAISGGGSGGSGSSGQSAAEVQAKQGTGSVLGDSEAQSKSIANSIELLEENSGDLIPINKEMLMALRSIDAAMTGLTGLIVQDATVATGDFASTGTTANRGAVGQHALTSTYYGAGIGPMGDLMTKVASAILGLSKSTVIDSGIQFGGSVNDLQSGVGYEQYATIETVKKKLFGAIKSSSTSTQTQALSDELSSQFALIFTNVEGALAAAADSLGVGADHVTNVLDGLSIDMTKVSLKGLSGDELTEALNAVLSKAMDDMAEAVFPELDGFRQVGEGYAETVVRLASDYGRLDAALTSTGDSFGAVGLSSLAAREQLIALMGGIDQVEESTASFAENYLTEAERLAPVQSYVTEQLASMGLASVTTRDQFKDVVLGLDKTTQAGAEQYAALMSLESAFAATHEAIEDLTRSAQDIADERTGLQDRLDAATLTSVQLQERQRAAIDGSNLALYDQVVAAESAKTASDSLASANADLQTQIDAVLRGRMNEAEIRALDTAGMAESTVALYDRLAALNKETAAIVEYTADRDEAQANVERLGDSLAQIMGAVDKSIQDVLKAAMDGLAGIQNSRASVQASIRSAQLAGMTPADRLAALRGREEELFSQLGTASDPSEVAAQLQSVITDRIKEQVALSEDLDATATNTIQTQIDGYKQLKSMAQELAQFTGSMRFSDLSPLSNEDQLDAAAALYKRTLEGVEAGNADAISNFTGNAQAYIEEARDYFGSSSGFVDIFESVMDSIDAVATADYDPQLDALNDQLEVLHTVDASVKLSSELTVDAMGRLDAGLAEREARQQETVNKQLALAQAQIEQQKQIVAKLEAQIAQASAVATTTLAKMDDANAKLAQIVNSARMEEARV</sequence>
<dbReference type="EMBL" id="CP036401">
    <property type="protein sequence ID" value="QBI03286.1"/>
    <property type="molecule type" value="Genomic_DNA"/>
</dbReference>
<reference evidence="3 4" key="1">
    <citation type="submission" date="2019-02" db="EMBL/GenBank/DDBJ databases">
        <title>Draft Genome Sequences of Six Type Strains of the Genus Massilia.</title>
        <authorList>
            <person name="Miess H."/>
            <person name="Frediansyhah A."/>
            <person name="Gross H."/>
        </authorList>
    </citation>
    <scope>NUCLEOTIDE SEQUENCE [LARGE SCALE GENOMIC DNA]</scope>
    <source>
        <strain evidence="3 4">DSM 17472</strain>
    </source>
</reference>
<gene>
    <name evidence="3" type="ORF">EYF70_22500</name>
</gene>
<feature type="coiled-coil region" evidence="1">
    <location>
        <begin position="1536"/>
        <end position="1563"/>
    </location>
</feature>
<evidence type="ECO:0008006" key="5">
    <source>
        <dbReference type="Google" id="ProtNLM"/>
    </source>
</evidence>
<evidence type="ECO:0000256" key="2">
    <source>
        <dbReference type="SAM" id="MobiDB-lite"/>
    </source>
</evidence>
<protein>
    <recommendedName>
        <fullName evidence="5">Bacteriophage tail tape measure N-terminal domain-containing protein</fullName>
    </recommendedName>
</protein>
<evidence type="ECO:0000256" key="1">
    <source>
        <dbReference type="SAM" id="Coils"/>
    </source>
</evidence>
<feature type="coiled-coil region" evidence="1">
    <location>
        <begin position="480"/>
        <end position="541"/>
    </location>
</feature>
<keyword evidence="1" id="KW-0175">Coiled coil</keyword>
<accession>A0ABX5RXM2</accession>
<feature type="region of interest" description="Disordered" evidence="2">
    <location>
        <begin position="373"/>
        <end position="399"/>
    </location>
</feature>
<dbReference type="Proteomes" id="UP000292307">
    <property type="component" value="Chromosome"/>
</dbReference>
<organism evidence="3 4">
    <name type="scientific">Pseudoduganella albidiflava</name>
    <dbReference type="NCBI Taxonomy" id="321983"/>
    <lineage>
        <taxon>Bacteria</taxon>
        <taxon>Pseudomonadati</taxon>
        <taxon>Pseudomonadota</taxon>
        <taxon>Betaproteobacteria</taxon>
        <taxon>Burkholderiales</taxon>
        <taxon>Oxalobacteraceae</taxon>
        <taxon>Telluria group</taxon>
        <taxon>Pseudoduganella</taxon>
    </lineage>
</organism>
<evidence type="ECO:0000313" key="3">
    <source>
        <dbReference type="EMBL" id="QBI03286.1"/>
    </source>
</evidence>
<dbReference type="RefSeq" id="WP_131147389.1">
    <property type="nucleotide sequence ID" value="NZ_BMWV01000023.1"/>
</dbReference>